<feature type="region of interest" description="Disordered" evidence="1">
    <location>
        <begin position="464"/>
        <end position="498"/>
    </location>
</feature>
<reference evidence="2" key="1">
    <citation type="submission" date="2021-02" db="EMBL/GenBank/DDBJ databases">
        <title>Psilocybe cubensis genome.</title>
        <authorList>
            <person name="Mckernan K.J."/>
            <person name="Crawford S."/>
            <person name="Trippe A."/>
            <person name="Kane L.T."/>
            <person name="Mclaughlin S."/>
        </authorList>
    </citation>
    <scope>NUCLEOTIDE SEQUENCE [LARGE SCALE GENOMIC DNA]</scope>
    <source>
        <strain evidence="2">MGC-MH-2018</strain>
    </source>
</reference>
<evidence type="ECO:0000256" key="1">
    <source>
        <dbReference type="SAM" id="MobiDB-lite"/>
    </source>
</evidence>
<gene>
    <name evidence="2" type="ORF">JR316_001079</name>
</gene>
<accession>A0A8H7YB61</accession>
<dbReference type="EMBL" id="JAFIQS010000001">
    <property type="protein sequence ID" value="KAG5174420.1"/>
    <property type="molecule type" value="Genomic_DNA"/>
</dbReference>
<feature type="compositionally biased region" description="Acidic residues" evidence="1">
    <location>
        <begin position="464"/>
        <end position="474"/>
    </location>
</feature>
<dbReference type="OrthoDB" id="3038402at2759"/>
<comment type="caution">
    <text evidence="2">The sequence shown here is derived from an EMBL/GenBank/DDBJ whole genome shotgun (WGS) entry which is preliminary data.</text>
</comment>
<name>A0A8H7YB61_PSICU</name>
<sequence>MEINTDKDHSPTSDANSSLIDTPHENSLSYIHNLSDDLLREIFKLYIHGSTGLEENYTLPQDILSTVCKEWRSLILNSPLLWTTIQLPLQPRYNVATYFERSAPALVDVSYDRSHFHWIDDLYDAPSQVLDAISSNISRIRSLKIRTWAEKEATSILCAWKGKQATQLRTLEIISPYIPSDSNLFFGLTSFSDMSNLRSLIVEKFLFQGFYPLPNLIFLRVDKFNQGLEDLRALVDNCRLLETLIIRQFSGSLNGAVPEDSRQKIASSSLRSLSVNIDDSHETGCSCFLPFLSAPNLEYLEIAYVSNHIDAHLESIFYELTRSSNLRTLHIHSDVIWSGSLSILSSLPATTDLHLHSGDLLSTLRIGLPYIFNTTNLKSVTLNLQTQSFYQFFSQPIALPNLRFPFFLRSPPEASDWQEFECQIQELLGSSLAHVMPPSKENGFLGDFLQTQLLNETWEAWGEEDDDDDFEDYQDDFHSDDSNYSIDIHPGDYLDGWP</sequence>
<dbReference type="Gene3D" id="3.80.10.10">
    <property type="entry name" value="Ribonuclease Inhibitor"/>
    <property type="match status" value="1"/>
</dbReference>
<dbReference type="SUPFAM" id="SSF52047">
    <property type="entry name" value="RNI-like"/>
    <property type="match status" value="1"/>
</dbReference>
<protein>
    <recommendedName>
        <fullName evidence="3">F-box domain-containing protein</fullName>
    </recommendedName>
</protein>
<proteinExistence type="predicted"/>
<feature type="compositionally biased region" description="Polar residues" evidence="1">
    <location>
        <begin position="12"/>
        <end position="21"/>
    </location>
</feature>
<dbReference type="InterPro" id="IPR032675">
    <property type="entry name" value="LRR_dom_sf"/>
</dbReference>
<organism evidence="2">
    <name type="scientific">Psilocybe cubensis</name>
    <name type="common">Psychedelic mushroom</name>
    <name type="synonym">Stropharia cubensis</name>
    <dbReference type="NCBI Taxonomy" id="181762"/>
    <lineage>
        <taxon>Eukaryota</taxon>
        <taxon>Fungi</taxon>
        <taxon>Dikarya</taxon>
        <taxon>Basidiomycota</taxon>
        <taxon>Agaricomycotina</taxon>
        <taxon>Agaricomycetes</taxon>
        <taxon>Agaricomycetidae</taxon>
        <taxon>Agaricales</taxon>
        <taxon>Agaricineae</taxon>
        <taxon>Strophariaceae</taxon>
        <taxon>Psilocybe</taxon>
    </lineage>
</organism>
<feature type="compositionally biased region" description="Basic and acidic residues" evidence="1">
    <location>
        <begin position="1"/>
        <end position="11"/>
    </location>
</feature>
<feature type="region of interest" description="Disordered" evidence="1">
    <location>
        <begin position="1"/>
        <end position="21"/>
    </location>
</feature>
<evidence type="ECO:0000313" key="2">
    <source>
        <dbReference type="EMBL" id="KAG5174420.1"/>
    </source>
</evidence>
<evidence type="ECO:0008006" key="3">
    <source>
        <dbReference type="Google" id="ProtNLM"/>
    </source>
</evidence>
<dbReference type="AlphaFoldDB" id="A0A8H7YB61"/>